<dbReference type="GO" id="GO:0032743">
    <property type="term" value="P:positive regulation of interleukin-2 production"/>
    <property type="evidence" value="ECO:0007669"/>
    <property type="project" value="Ensembl"/>
</dbReference>
<dbReference type="GO" id="GO:0016046">
    <property type="term" value="P:detection of fungus"/>
    <property type="evidence" value="ECO:0007669"/>
    <property type="project" value="Ensembl"/>
</dbReference>
<name>A0A8C5LB75_JACJA</name>
<dbReference type="Gene3D" id="3.10.100.10">
    <property type="entry name" value="Mannose-Binding Protein A, subunit A"/>
    <property type="match status" value="1"/>
</dbReference>
<reference evidence="9" key="2">
    <citation type="submission" date="2025-09" db="UniProtKB">
        <authorList>
            <consortium name="Ensembl"/>
        </authorList>
    </citation>
    <scope>IDENTIFICATION</scope>
</reference>
<dbReference type="GO" id="GO:0005737">
    <property type="term" value="C:cytoplasm"/>
    <property type="evidence" value="ECO:0007669"/>
    <property type="project" value="Ensembl"/>
</dbReference>
<dbReference type="GO" id="GO:0030335">
    <property type="term" value="P:positive regulation of cell migration"/>
    <property type="evidence" value="ECO:0007669"/>
    <property type="project" value="Ensembl"/>
</dbReference>
<dbReference type="GO" id="GO:0051251">
    <property type="term" value="P:positive regulation of lymphocyte activation"/>
    <property type="evidence" value="ECO:0007669"/>
    <property type="project" value="Ensembl"/>
</dbReference>
<evidence type="ECO:0000313" key="10">
    <source>
        <dbReference type="Proteomes" id="UP000694385"/>
    </source>
</evidence>
<dbReference type="GO" id="GO:0009986">
    <property type="term" value="C:cell surface"/>
    <property type="evidence" value="ECO:0007669"/>
    <property type="project" value="Ensembl"/>
</dbReference>
<dbReference type="GO" id="GO:0071226">
    <property type="term" value="P:cellular response to molecule of fungal origin"/>
    <property type="evidence" value="ECO:0007669"/>
    <property type="project" value="Ensembl"/>
</dbReference>
<evidence type="ECO:0000256" key="1">
    <source>
        <dbReference type="ARBA" id="ARBA00004167"/>
    </source>
</evidence>
<dbReference type="InterPro" id="IPR042808">
    <property type="entry name" value="CLEC7A"/>
</dbReference>
<dbReference type="GO" id="GO:0050766">
    <property type="term" value="P:positive regulation of phagocytosis"/>
    <property type="evidence" value="ECO:0007669"/>
    <property type="project" value="Ensembl"/>
</dbReference>
<comment type="subcellular location">
    <subcellularLocation>
        <location evidence="1">Membrane</location>
        <topology evidence="1">Single-pass membrane protein</topology>
    </subcellularLocation>
</comment>
<dbReference type="InterPro" id="IPR001304">
    <property type="entry name" value="C-type_lectin-like"/>
</dbReference>
<dbReference type="GO" id="GO:0005886">
    <property type="term" value="C:plasma membrane"/>
    <property type="evidence" value="ECO:0007669"/>
    <property type="project" value="Ensembl"/>
</dbReference>
<dbReference type="GO" id="GO:0043123">
    <property type="term" value="P:positive regulation of canonical NF-kappaB signal transduction"/>
    <property type="evidence" value="ECO:0007669"/>
    <property type="project" value="Ensembl"/>
</dbReference>
<dbReference type="SMART" id="SM00034">
    <property type="entry name" value="CLECT"/>
    <property type="match status" value="1"/>
</dbReference>
<dbReference type="GO" id="GO:1903431">
    <property type="term" value="P:positive regulation of cell maturation"/>
    <property type="evidence" value="ECO:0007669"/>
    <property type="project" value="Ensembl"/>
</dbReference>
<dbReference type="GO" id="GO:0071639">
    <property type="term" value="P:positive regulation of monocyte chemotactic protein-1 production"/>
    <property type="evidence" value="ECO:0007669"/>
    <property type="project" value="Ensembl"/>
</dbReference>
<dbReference type="GO" id="GO:0045087">
    <property type="term" value="P:innate immune response"/>
    <property type="evidence" value="ECO:0007669"/>
    <property type="project" value="TreeGrafter"/>
</dbReference>
<dbReference type="InterPro" id="IPR016186">
    <property type="entry name" value="C-type_lectin-like/link_sf"/>
</dbReference>
<reference evidence="9" key="1">
    <citation type="submission" date="2025-08" db="UniProtKB">
        <authorList>
            <consortium name="Ensembl"/>
        </authorList>
    </citation>
    <scope>IDENTIFICATION</scope>
</reference>
<feature type="transmembrane region" description="Helical" evidence="7">
    <location>
        <begin position="45"/>
        <end position="67"/>
    </location>
</feature>
<dbReference type="PANTHER" id="PTHR47218">
    <property type="entry name" value="C-TYPE LECTIN DOMAIN FAMILY 7 MEMBER A"/>
    <property type="match status" value="1"/>
</dbReference>
<feature type="compositionally biased region" description="Polar residues" evidence="6">
    <location>
        <begin position="94"/>
        <end position="107"/>
    </location>
</feature>
<evidence type="ECO:0000256" key="4">
    <source>
        <dbReference type="ARBA" id="ARBA00022989"/>
    </source>
</evidence>
<accession>A0A8C5LB75</accession>
<keyword evidence="2 7" id="KW-0812">Transmembrane</keyword>
<dbReference type="GO" id="GO:0031334">
    <property type="term" value="P:positive regulation of protein-containing complex assembly"/>
    <property type="evidence" value="ECO:0007669"/>
    <property type="project" value="Ensembl"/>
</dbReference>
<dbReference type="PROSITE" id="PS50041">
    <property type="entry name" value="C_TYPE_LECTIN_2"/>
    <property type="match status" value="1"/>
</dbReference>
<keyword evidence="10" id="KW-1185">Reference proteome</keyword>
<dbReference type="GO" id="GO:1900017">
    <property type="term" value="P:positive regulation of cytokine production involved in inflammatory response"/>
    <property type="evidence" value="ECO:0007669"/>
    <property type="project" value="Ensembl"/>
</dbReference>
<dbReference type="GO" id="GO:0032733">
    <property type="term" value="P:positive regulation of interleukin-10 production"/>
    <property type="evidence" value="ECO:0007669"/>
    <property type="project" value="Ensembl"/>
</dbReference>
<gene>
    <name evidence="9" type="primary">LOC101612519</name>
</gene>
<dbReference type="GO" id="GO:0032729">
    <property type="term" value="P:positive regulation of type II interferon production"/>
    <property type="evidence" value="ECO:0007669"/>
    <property type="project" value="Ensembl"/>
</dbReference>
<keyword evidence="4 7" id="KW-1133">Transmembrane helix</keyword>
<dbReference type="GO" id="GO:0002752">
    <property type="term" value="P:cell surface pattern recognition receptor signaling pathway"/>
    <property type="evidence" value="ECO:0007669"/>
    <property type="project" value="Ensembl"/>
</dbReference>
<protein>
    <submittedName>
        <fullName evidence="9">C-type lectin domain family 7 member A</fullName>
    </submittedName>
</protein>
<evidence type="ECO:0000256" key="6">
    <source>
        <dbReference type="SAM" id="MobiDB-lite"/>
    </source>
</evidence>
<dbReference type="Pfam" id="PF00059">
    <property type="entry name" value="Lectin_C"/>
    <property type="match status" value="1"/>
</dbReference>
<dbReference type="AlphaFoldDB" id="A0A8C5LB75"/>
<dbReference type="GO" id="GO:0032731">
    <property type="term" value="P:positive regulation of interleukin-1 beta production"/>
    <property type="evidence" value="ECO:0007669"/>
    <property type="project" value="Ensembl"/>
</dbReference>
<proteinExistence type="predicted"/>
<dbReference type="GO" id="GO:0001872">
    <property type="term" value="F:(1-&gt;3)-beta-D-glucan binding"/>
    <property type="evidence" value="ECO:0007669"/>
    <property type="project" value="Ensembl"/>
</dbReference>
<dbReference type="GO" id="GO:0038187">
    <property type="term" value="F:pattern recognition receptor activity"/>
    <property type="evidence" value="ECO:0007669"/>
    <property type="project" value="Ensembl"/>
</dbReference>
<feature type="domain" description="C-type lectin" evidence="8">
    <location>
        <begin position="126"/>
        <end position="241"/>
    </location>
</feature>
<evidence type="ECO:0000313" key="9">
    <source>
        <dbReference type="Ensembl" id="ENSJJAP00000022212.1"/>
    </source>
</evidence>
<dbReference type="GO" id="GO:0006910">
    <property type="term" value="P:phagocytosis, recognition"/>
    <property type="evidence" value="ECO:0007669"/>
    <property type="project" value="Ensembl"/>
</dbReference>
<sequence>MHSKNNLEILDEDGYTQLNFNLRDITRRPMVSKKGIQAASPPWRLIAVIAGTLCLVLLVVAAVLGALGEYGSNSGRRPVESDSFPSRSHENYKPTKSSLSKTVAPSKVPQTTGYFSPSCPPNWTVHERSCYLFSMSLDSWNGSRRQCSQLGSSLLKIENSKEFDFIKNQLSLHGAHSFWIGLSRLPPEGPWLWVDSSAFSSGLFPIRSTETEKNSLHNCAWIHGSEVYNQVCNVASFSICKKQLS</sequence>
<dbReference type="GO" id="GO:0097190">
    <property type="term" value="P:apoptotic signaling pathway"/>
    <property type="evidence" value="ECO:0007669"/>
    <property type="project" value="Ensembl"/>
</dbReference>
<evidence type="ECO:0000256" key="3">
    <source>
        <dbReference type="ARBA" id="ARBA00022734"/>
    </source>
</evidence>
<dbReference type="GO" id="GO:0032757">
    <property type="term" value="P:positive regulation of interleukin-8 production"/>
    <property type="evidence" value="ECO:0007669"/>
    <property type="project" value="Ensembl"/>
</dbReference>
<dbReference type="GeneTree" id="ENSGT00940000161161"/>
<dbReference type="GO" id="GO:0002720">
    <property type="term" value="P:positive regulation of cytokine production involved in immune response"/>
    <property type="evidence" value="ECO:0007669"/>
    <property type="project" value="TreeGrafter"/>
</dbReference>
<evidence type="ECO:0000259" key="8">
    <source>
        <dbReference type="PROSITE" id="PS50041"/>
    </source>
</evidence>
<dbReference type="GO" id="GO:0090303">
    <property type="term" value="P:positive regulation of wound healing"/>
    <property type="evidence" value="ECO:0007669"/>
    <property type="project" value="Ensembl"/>
</dbReference>
<dbReference type="GO" id="GO:0032491">
    <property type="term" value="P:detection of molecule of fungal origin"/>
    <property type="evidence" value="ECO:0007669"/>
    <property type="project" value="Ensembl"/>
</dbReference>
<dbReference type="GO" id="GO:0045429">
    <property type="term" value="P:positive regulation of nitric oxide biosynthetic process"/>
    <property type="evidence" value="ECO:0007669"/>
    <property type="project" value="Ensembl"/>
</dbReference>
<keyword evidence="5 7" id="KW-0472">Membrane</keyword>
<organism evidence="9 10">
    <name type="scientific">Jaculus jaculus</name>
    <name type="common">Lesser Egyptian jerboa</name>
    <dbReference type="NCBI Taxonomy" id="51337"/>
    <lineage>
        <taxon>Eukaryota</taxon>
        <taxon>Metazoa</taxon>
        <taxon>Chordata</taxon>
        <taxon>Craniata</taxon>
        <taxon>Vertebrata</taxon>
        <taxon>Euteleostomi</taxon>
        <taxon>Mammalia</taxon>
        <taxon>Eutheria</taxon>
        <taxon>Euarchontoglires</taxon>
        <taxon>Glires</taxon>
        <taxon>Rodentia</taxon>
        <taxon>Myomorpha</taxon>
        <taxon>Dipodoidea</taxon>
        <taxon>Dipodidae</taxon>
        <taxon>Dipodinae</taxon>
        <taxon>Jaculus</taxon>
    </lineage>
</organism>
<dbReference type="Proteomes" id="UP000694385">
    <property type="component" value="Unassembled WGS sequence"/>
</dbReference>
<dbReference type="Ensembl" id="ENSJJAT00000028775.1">
    <property type="protein sequence ID" value="ENSJJAP00000022212.1"/>
    <property type="gene ID" value="ENSJJAG00000022331.1"/>
</dbReference>
<evidence type="ECO:0000256" key="5">
    <source>
        <dbReference type="ARBA" id="ARBA00023136"/>
    </source>
</evidence>
<dbReference type="GO" id="GO:0032930">
    <property type="term" value="P:positive regulation of superoxide anion generation"/>
    <property type="evidence" value="ECO:0007669"/>
    <property type="project" value="Ensembl"/>
</dbReference>
<dbReference type="GO" id="GO:0032760">
    <property type="term" value="P:positive regulation of tumor necrosis factor production"/>
    <property type="evidence" value="ECO:0007669"/>
    <property type="project" value="Ensembl"/>
</dbReference>
<dbReference type="InterPro" id="IPR033992">
    <property type="entry name" value="NKR-like_CTLD"/>
</dbReference>
<dbReference type="InterPro" id="IPR016187">
    <property type="entry name" value="CTDL_fold"/>
</dbReference>
<dbReference type="PANTHER" id="PTHR47218:SF1">
    <property type="entry name" value="C-TYPE LECTIN DOMAIN FAMILY 7 MEMBER A"/>
    <property type="match status" value="1"/>
</dbReference>
<dbReference type="CDD" id="cd03593">
    <property type="entry name" value="CLECT_NK_receptors_like"/>
    <property type="match status" value="1"/>
</dbReference>
<evidence type="ECO:0000256" key="2">
    <source>
        <dbReference type="ARBA" id="ARBA00022692"/>
    </source>
</evidence>
<dbReference type="SUPFAM" id="SSF56436">
    <property type="entry name" value="C-type lectin-like"/>
    <property type="match status" value="1"/>
</dbReference>
<keyword evidence="3" id="KW-0430">Lectin</keyword>
<dbReference type="GO" id="GO:0008284">
    <property type="term" value="P:positive regulation of cell population proliferation"/>
    <property type="evidence" value="ECO:0007669"/>
    <property type="project" value="Ensembl"/>
</dbReference>
<dbReference type="GO" id="GO:0032735">
    <property type="term" value="P:positive regulation of interleukin-12 production"/>
    <property type="evidence" value="ECO:0007669"/>
    <property type="project" value="Ensembl"/>
</dbReference>
<dbReference type="GO" id="GO:0032755">
    <property type="term" value="P:positive regulation of interleukin-6 production"/>
    <property type="evidence" value="ECO:0007669"/>
    <property type="project" value="Ensembl"/>
</dbReference>
<dbReference type="GO" id="GO:0060267">
    <property type="term" value="P:positive regulation of respiratory burst"/>
    <property type="evidence" value="ECO:0007669"/>
    <property type="project" value="Ensembl"/>
</dbReference>
<feature type="region of interest" description="Disordered" evidence="6">
    <location>
        <begin position="74"/>
        <end position="107"/>
    </location>
</feature>
<evidence type="ECO:0000256" key="7">
    <source>
        <dbReference type="SAM" id="Phobius"/>
    </source>
</evidence>